<keyword evidence="4" id="KW-0597">Phosphoprotein</keyword>
<dbReference type="Pfam" id="PF02518">
    <property type="entry name" value="HATPase_c"/>
    <property type="match status" value="1"/>
</dbReference>
<dbReference type="PANTHER" id="PTHR24421:SF61">
    <property type="entry name" value="OXYGEN SENSOR HISTIDINE KINASE NREB"/>
    <property type="match status" value="1"/>
</dbReference>
<dbReference type="Pfam" id="PF07730">
    <property type="entry name" value="HisKA_3"/>
    <property type="match status" value="1"/>
</dbReference>
<organism evidence="11 12">
    <name type="scientific">Candidatus Viridilinea halotolerans</name>
    <dbReference type="NCBI Taxonomy" id="2491704"/>
    <lineage>
        <taxon>Bacteria</taxon>
        <taxon>Bacillati</taxon>
        <taxon>Chloroflexota</taxon>
        <taxon>Chloroflexia</taxon>
        <taxon>Chloroflexales</taxon>
        <taxon>Chloroflexineae</taxon>
        <taxon>Oscillochloridaceae</taxon>
        <taxon>Candidatus Viridilinea</taxon>
    </lineage>
</organism>
<evidence type="ECO:0000259" key="10">
    <source>
        <dbReference type="PROSITE" id="PS50885"/>
    </source>
</evidence>
<dbReference type="InterPro" id="IPR003660">
    <property type="entry name" value="HAMP_dom"/>
</dbReference>
<keyword evidence="5" id="KW-0808">Transferase</keyword>
<comment type="catalytic activity">
    <reaction evidence="1">
        <text>ATP + protein L-histidine = ADP + protein N-phospho-L-histidine.</text>
        <dbReference type="EC" id="2.7.13.3"/>
    </reaction>
</comment>
<dbReference type="GO" id="GO:0046983">
    <property type="term" value="F:protein dimerization activity"/>
    <property type="evidence" value="ECO:0007669"/>
    <property type="project" value="InterPro"/>
</dbReference>
<dbReference type="InterPro" id="IPR005467">
    <property type="entry name" value="His_kinase_dom"/>
</dbReference>
<dbReference type="InterPro" id="IPR003594">
    <property type="entry name" value="HATPase_dom"/>
</dbReference>
<evidence type="ECO:0000313" key="11">
    <source>
        <dbReference type="EMBL" id="RRR68043.1"/>
    </source>
</evidence>
<keyword evidence="8" id="KW-1133">Transmembrane helix</keyword>
<gene>
    <name evidence="11" type="ORF">EI684_18100</name>
</gene>
<dbReference type="GO" id="GO:0000155">
    <property type="term" value="F:phosphorelay sensor kinase activity"/>
    <property type="evidence" value="ECO:0007669"/>
    <property type="project" value="InterPro"/>
</dbReference>
<evidence type="ECO:0000256" key="1">
    <source>
        <dbReference type="ARBA" id="ARBA00000085"/>
    </source>
</evidence>
<proteinExistence type="predicted"/>
<dbReference type="CDD" id="cd06225">
    <property type="entry name" value="HAMP"/>
    <property type="match status" value="1"/>
</dbReference>
<feature type="transmembrane region" description="Helical" evidence="8">
    <location>
        <begin position="36"/>
        <end position="63"/>
    </location>
</feature>
<evidence type="ECO:0000256" key="3">
    <source>
        <dbReference type="ARBA" id="ARBA00012438"/>
    </source>
</evidence>
<comment type="subcellular location">
    <subcellularLocation>
        <location evidence="2">Membrane</location>
    </subcellularLocation>
</comment>
<dbReference type="Gene3D" id="3.30.565.10">
    <property type="entry name" value="Histidine kinase-like ATPase, C-terminal domain"/>
    <property type="match status" value="1"/>
</dbReference>
<evidence type="ECO:0000256" key="6">
    <source>
        <dbReference type="ARBA" id="ARBA00022777"/>
    </source>
</evidence>
<protein>
    <recommendedName>
        <fullName evidence="3">histidine kinase</fullName>
        <ecNumber evidence="3">2.7.13.3</ecNumber>
    </recommendedName>
</protein>
<dbReference type="EC" id="2.7.13.3" evidence="3"/>
<dbReference type="InterPro" id="IPR050482">
    <property type="entry name" value="Sensor_HK_TwoCompSys"/>
</dbReference>
<feature type="domain" description="Histidine kinase" evidence="9">
    <location>
        <begin position="327"/>
        <end position="522"/>
    </location>
</feature>
<evidence type="ECO:0000313" key="12">
    <source>
        <dbReference type="Proteomes" id="UP000280307"/>
    </source>
</evidence>
<evidence type="ECO:0000256" key="4">
    <source>
        <dbReference type="ARBA" id="ARBA00022553"/>
    </source>
</evidence>
<dbReference type="Gene3D" id="1.20.5.1930">
    <property type="match status" value="1"/>
</dbReference>
<sequence length="524" mass="56933">MQLFPRANLSRLGTDGSARGDSMKFLQRFASIRWKLTAAFMVVSLLLVLTMAAIFLGGLIFILNAPLLPTATAESARDLAGLVEDELAAPQGNIEQLIDRLHRLSSSHSIPEREGDTTVELQDDLLIVLLDREGRVIHSTRPLDLPKAQPLAALEPEPVGALVALVLAGERDPSQLGAWSQPDHHPIGVAPVFDANGELAGVLYLRLLDFPQLDVFLGALTPFVISFAIPWLIVSTGMALIYSWLVGRGFARRIARLTEASIDLSDGDLSKRIEDPSNDELGQLGRQFNAMADQLSTNLRSLRMLAERNAQLAEQAALLAAVEERNRLARELHDSVSQELFSLTLLAAAAQRTLANQPIVTATRLQEIEESARRALEETRNLIFALRPAVLDGRGLAPALRDLTAALGERQGLMIGLKIVGERHIPLEHEQALFRIVQEALANISRHSGVRAAMVTLHYHETGVTLEVCDEGRGFAPQVRRDPRAFGLQSMSERASALGGTFTLTSAPGAGTKIVVALPIADSR</sequence>
<keyword evidence="7" id="KW-0902">Two-component regulatory system</keyword>
<dbReference type="PROSITE" id="PS50109">
    <property type="entry name" value="HIS_KIN"/>
    <property type="match status" value="1"/>
</dbReference>
<evidence type="ECO:0000256" key="5">
    <source>
        <dbReference type="ARBA" id="ARBA00022679"/>
    </source>
</evidence>
<evidence type="ECO:0000256" key="2">
    <source>
        <dbReference type="ARBA" id="ARBA00004370"/>
    </source>
</evidence>
<dbReference type="InterPro" id="IPR036890">
    <property type="entry name" value="HATPase_C_sf"/>
</dbReference>
<dbReference type="SMART" id="SM00387">
    <property type="entry name" value="HATPase_c"/>
    <property type="match status" value="1"/>
</dbReference>
<dbReference type="Pfam" id="PF00672">
    <property type="entry name" value="HAMP"/>
    <property type="match status" value="1"/>
</dbReference>
<comment type="caution">
    <text evidence="11">The sequence shown here is derived from an EMBL/GenBank/DDBJ whole genome shotgun (WGS) entry which is preliminary data.</text>
</comment>
<dbReference type="GO" id="GO:0016020">
    <property type="term" value="C:membrane"/>
    <property type="evidence" value="ECO:0007669"/>
    <property type="project" value="UniProtKB-SubCell"/>
</dbReference>
<feature type="transmembrane region" description="Helical" evidence="8">
    <location>
        <begin position="215"/>
        <end position="246"/>
    </location>
</feature>
<keyword evidence="8" id="KW-0812">Transmembrane</keyword>
<dbReference type="SUPFAM" id="SSF158472">
    <property type="entry name" value="HAMP domain-like"/>
    <property type="match status" value="1"/>
</dbReference>
<dbReference type="CDD" id="cd16917">
    <property type="entry name" value="HATPase_UhpB-NarQ-NarX-like"/>
    <property type="match status" value="1"/>
</dbReference>
<evidence type="ECO:0000256" key="8">
    <source>
        <dbReference type="SAM" id="Phobius"/>
    </source>
</evidence>
<feature type="domain" description="HAMP" evidence="10">
    <location>
        <begin position="248"/>
        <end position="300"/>
    </location>
</feature>
<accession>A0A426TTJ3</accession>
<evidence type="ECO:0000256" key="7">
    <source>
        <dbReference type="ARBA" id="ARBA00023012"/>
    </source>
</evidence>
<reference evidence="11 12" key="1">
    <citation type="submission" date="2018-12" db="EMBL/GenBank/DDBJ databases">
        <title>Genome Sequence of Candidatus Viridilinea halotolerans isolated from saline sulfide-rich spring.</title>
        <authorList>
            <person name="Grouzdev D.S."/>
            <person name="Burganskaya E.I."/>
            <person name="Krutkina M.S."/>
            <person name="Sukhacheva M.V."/>
            <person name="Gorlenko V.M."/>
        </authorList>
    </citation>
    <scope>NUCLEOTIDE SEQUENCE [LARGE SCALE GENOMIC DNA]</scope>
    <source>
        <strain evidence="11">Chok-6</strain>
    </source>
</reference>
<dbReference type="PROSITE" id="PS50885">
    <property type="entry name" value="HAMP"/>
    <property type="match status" value="1"/>
</dbReference>
<dbReference type="SMART" id="SM00304">
    <property type="entry name" value="HAMP"/>
    <property type="match status" value="1"/>
</dbReference>
<evidence type="ECO:0000259" key="9">
    <source>
        <dbReference type="PROSITE" id="PS50109"/>
    </source>
</evidence>
<keyword evidence="6 11" id="KW-0418">Kinase</keyword>
<dbReference type="Proteomes" id="UP000280307">
    <property type="component" value="Unassembled WGS sequence"/>
</dbReference>
<dbReference type="InterPro" id="IPR011712">
    <property type="entry name" value="Sig_transdc_His_kin_sub3_dim/P"/>
</dbReference>
<dbReference type="PANTHER" id="PTHR24421">
    <property type="entry name" value="NITRATE/NITRITE SENSOR PROTEIN NARX-RELATED"/>
    <property type="match status" value="1"/>
</dbReference>
<dbReference type="AlphaFoldDB" id="A0A426TTJ3"/>
<dbReference type="EMBL" id="RSAS01000750">
    <property type="protein sequence ID" value="RRR68043.1"/>
    <property type="molecule type" value="Genomic_DNA"/>
</dbReference>
<name>A0A426TTJ3_9CHLR</name>
<dbReference type="Gene3D" id="6.10.340.10">
    <property type="match status" value="1"/>
</dbReference>
<keyword evidence="8" id="KW-0472">Membrane</keyword>
<dbReference type="SUPFAM" id="SSF55874">
    <property type="entry name" value="ATPase domain of HSP90 chaperone/DNA topoisomerase II/histidine kinase"/>
    <property type="match status" value="1"/>
</dbReference>
<dbReference type="SUPFAM" id="SSF58104">
    <property type="entry name" value="Methyl-accepting chemotaxis protein (MCP) signaling domain"/>
    <property type="match status" value="1"/>
</dbReference>